<dbReference type="Proteomes" id="UP000250088">
    <property type="component" value="Chromosome"/>
</dbReference>
<protein>
    <submittedName>
        <fullName evidence="1">Uncharacterized protein</fullName>
    </submittedName>
</protein>
<name>A0A2Z2HRN0_9EURY</name>
<evidence type="ECO:0000313" key="2">
    <source>
        <dbReference type="Proteomes" id="UP000250088"/>
    </source>
</evidence>
<dbReference type="GeneID" id="32894161"/>
<reference evidence="2" key="1">
    <citation type="submission" date="2017-02" db="EMBL/GenBank/DDBJ databases">
        <title>Natronthermophilus aegyptiacus gen. nov.,sp. nov., an aerobic, extremely halophilic alkalithermophilic archaeon isolated from the athalassohaline Wadi An Natrun, Egypt.</title>
        <authorList>
            <person name="Zhao B."/>
        </authorList>
    </citation>
    <scope>NUCLEOTIDE SEQUENCE [LARGE SCALE GENOMIC DNA]</scope>
    <source>
        <strain evidence="2">JW/NM-HA 15</strain>
    </source>
</reference>
<keyword evidence="2" id="KW-1185">Reference proteome</keyword>
<accession>A0A2Z2HRN0</accession>
<organism evidence="1 2">
    <name type="scientific">Natrarchaeobaculum aegyptiacum</name>
    <dbReference type="NCBI Taxonomy" id="745377"/>
    <lineage>
        <taxon>Archaea</taxon>
        <taxon>Methanobacteriati</taxon>
        <taxon>Methanobacteriota</taxon>
        <taxon>Stenosarchaea group</taxon>
        <taxon>Halobacteria</taxon>
        <taxon>Halobacteriales</taxon>
        <taxon>Natrialbaceae</taxon>
        <taxon>Natrarchaeobaculum</taxon>
    </lineage>
</organism>
<evidence type="ECO:0000313" key="1">
    <source>
        <dbReference type="EMBL" id="ARS89816.1"/>
    </source>
</evidence>
<sequence>MGDQERTSDVLERDDLTQKQREEIAETLSTRAITFDVESSVFVRARVKDKSLTRLERFVTR</sequence>
<dbReference type="KEGG" id="naj:B1756_08735"/>
<dbReference type="RefSeq" id="WP_086888195.1">
    <property type="nucleotide sequence ID" value="NZ_CP019893.1"/>
</dbReference>
<dbReference type="AlphaFoldDB" id="A0A2Z2HRN0"/>
<dbReference type="EMBL" id="CP019893">
    <property type="protein sequence ID" value="ARS89816.1"/>
    <property type="molecule type" value="Genomic_DNA"/>
</dbReference>
<dbReference type="OrthoDB" id="197139at2157"/>
<gene>
    <name evidence="1" type="ORF">B1756_08735</name>
</gene>
<proteinExistence type="predicted"/>